<evidence type="ECO:0000259" key="16">
    <source>
        <dbReference type="PROSITE" id="PS50929"/>
    </source>
</evidence>
<comment type="similarity">
    <text evidence="4">Belongs to the ABC transporter superfamily. ABCF family. EF3 subfamily.</text>
</comment>
<evidence type="ECO:0000313" key="18">
    <source>
        <dbReference type="Proteomes" id="UP000285060"/>
    </source>
</evidence>
<evidence type="ECO:0000256" key="1">
    <source>
        <dbReference type="ARBA" id="ARBA00004128"/>
    </source>
</evidence>
<comment type="caution">
    <text evidence="17">The sequence shown here is derived from an EMBL/GenBank/DDBJ whole genome shotgun (WGS) entry which is preliminary data.</text>
</comment>
<dbReference type="InterPro" id="IPR044746">
    <property type="entry name" value="ABCC_6TM_D1"/>
</dbReference>
<evidence type="ECO:0000256" key="6">
    <source>
        <dbReference type="ARBA" id="ARBA00022554"/>
    </source>
</evidence>
<dbReference type="InterPro" id="IPR016024">
    <property type="entry name" value="ARM-type_fold"/>
</dbReference>
<reference evidence="17 18" key="1">
    <citation type="submission" date="2018-08" db="EMBL/GenBank/DDBJ databases">
        <title>Aphanomyces genome sequencing and annotation.</title>
        <authorList>
            <person name="Minardi D."/>
            <person name="Oidtmann B."/>
            <person name="Van Der Giezen M."/>
            <person name="Studholme D.J."/>
        </authorList>
    </citation>
    <scope>NUCLEOTIDE SEQUENCE [LARGE SCALE GENOMIC DNA]</scope>
    <source>
        <strain evidence="17 18">NJM0002</strain>
    </source>
</reference>
<dbReference type="InterPro" id="IPR003439">
    <property type="entry name" value="ABC_transporter-like_ATP-bd"/>
</dbReference>
<evidence type="ECO:0000256" key="13">
    <source>
        <dbReference type="SAM" id="MobiDB-lite"/>
    </source>
</evidence>
<dbReference type="FunFam" id="1.20.1560.10:FF:000020">
    <property type="entry name" value="ABC metal ion transporter"/>
    <property type="match status" value="1"/>
</dbReference>
<dbReference type="Pfam" id="PF25782">
    <property type="entry name" value="TPR_CAND1"/>
    <property type="match status" value="1"/>
</dbReference>
<feature type="transmembrane region" description="Helical" evidence="14">
    <location>
        <begin position="1982"/>
        <end position="2009"/>
    </location>
</feature>
<dbReference type="PANTHER" id="PTHR24223:SF443">
    <property type="entry name" value="MULTIDRUG-RESISTANCE LIKE PROTEIN 1, ISOFORM I"/>
    <property type="match status" value="1"/>
</dbReference>
<keyword evidence="12 14" id="KW-0472">Membrane</keyword>
<keyword evidence="18" id="KW-1185">Reference proteome</keyword>
<feature type="transmembrane region" description="Helical" evidence="14">
    <location>
        <begin position="1445"/>
        <end position="1463"/>
    </location>
</feature>
<feature type="transmembrane region" description="Helical" evidence="14">
    <location>
        <begin position="1343"/>
        <end position="1361"/>
    </location>
</feature>
<dbReference type="SMART" id="SM00382">
    <property type="entry name" value="AAA"/>
    <property type="match status" value="2"/>
</dbReference>
<keyword evidence="5" id="KW-0813">Transport</keyword>
<dbReference type="EMBL" id="QUSY01000146">
    <property type="protein sequence ID" value="RHY32292.1"/>
    <property type="molecule type" value="Genomic_DNA"/>
</dbReference>
<dbReference type="Pfam" id="PF00664">
    <property type="entry name" value="ABC_membrane"/>
    <property type="match status" value="2"/>
</dbReference>
<feature type="region of interest" description="Disordered" evidence="13">
    <location>
        <begin position="1211"/>
        <end position="1232"/>
    </location>
</feature>
<evidence type="ECO:0000313" key="17">
    <source>
        <dbReference type="EMBL" id="RHY32292.1"/>
    </source>
</evidence>
<dbReference type="Gene3D" id="3.40.50.300">
    <property type="entry name" value="P-loop containing nucleotide triphosphate hydrolases"/>
    <property type="match status" value="2"/>
</dbReference>
<feature type="domain" description="ABC transmembrane type-1" evidence="16">
    <location>
        <begin position="1306"/>
        <end position="1586"/>
    </location>
</feature>
<dbReference type="Proteomes" id="UP000285060">
    <property type="component" value="Unassembled WGS sequence"/>
</dbReference>
<accession>A0A3R6ZTI8</accession>
<dbReference type="SUPFAM" id="SSF52540">
    <property type="entry name" value="P-loop containing nucleoside triphosphate hydrolases"/>
    <property type="match status" value="2"/>
</dbReference>
<sequence length="2507" mass="274383">TTDFDKDERYMATSDLCNELQKDVEIGPDLERKYAPNVLLACSLICLISRSICAAVLKQLDDKSNDVQSIAVKCLGILVTKVQEKQVSDICEKLCDLILNGKQELRDIYSIGLKTILTDVSTKTGASVSTTLCGRLLIGIVQYSDQSVKSDTLDILTELLKRFGHDFSGEHVSIMDILLKELNDDRAFVRKRVTSCLGALGVVATDALLHRLVEHLLADVKQASSSDSSEVRTLIQTIGTLSRTVGHRLGRHLSTIVPLFLTFCGSPDDESMQNDTANELRENCFQGLEAFVTRCHTEIAPHTTDILSVAIAFSKYDPNYMYGDDDDDTMDNDDGGDDDAYSDDGDNDYSDDDDASWKVRRAALRVVSAIIGTRQELLELIYNQYSETLIGRFKEREESVRIDVFGVVSDLLRATVLLQPATDKSVKRPVLTRQRSCVDQLHSRVGTIIAAANKQLGPKTSVSTRCAVLSMLRELANVEEGRLGPYLDALVPNVFKALQDRNSSLKLDAILFLRLLMTTHDASHFQKHLPTIVPLVAENAKEDWYKIVAKALQLIGAIVQVVRPSPAMTPLSPNLVTFVQPLYNALLPRLQAYDIDQEIKDNAIASMGLLLATLGTLQFQLKCWATPYTAIQFVGDHLTSELPVVLPLIQERVQNEITRIAAIKALGIIARSPLKLDLTNVLVDVITTLAQLMRQQSRTLKQTALDTLIALATSRGAEVSLPILCDTVREAAGLISDSDLQLSTLALTFVLRTVQASPTVAQDAALLTKALPNALALAASALLQGQTLDALFAFLGHLVSVHGFDQLFNELYTTPRPDATKHALHNVARCVAAICAKAPVQSQKKAFDLFVQDIGGTDVSQTHVALFCLGEFGRHTNVASFGDVRALILGCFQTGKASEEVKHAAAFALGSVCVGNMSVYLPTILDELSKDSGVHVYLLLSALKEVLSTKNTDVVNQYVSAVLPVLNKHCESDEEGVRNMVAECLGKLALLNPGLILPSVTQFCNANASVKTRWTAVTCMKYCMACSPDGEPMRHLTVDDGLVLRKGAYGCLDTLLDTLPTEVDVNAFAPYLIKGLQDHDDVQTSSHLILAKLTTVAPGTVLNNLDALCAPLDKTLNRRPKDTEVSSEVERINDVIRSALRAVDAVSSIRDADVNPTWKALMDRIKKTESLSVMLEAISIERGVSLEVFIGGDGSTMSPMMEKTPLLAATSTALSPNHASQTPPFASTAPEDHRGCGSAIFFTWLTPLMDLGSKKPLEFEDLYQLDRENRAGHVATRFGHFWALEQATPSPSLSWALARAFGRPFILAGFLRLVRTTLQFTAPIVIKKTIAYLRDPAADPTDGYILVAVIFVSGVISSFCFRQYMYYVKETGLRFRSALVDQVFAKSLRLSSRAQQQRSTGEITNLMSIDAARLQRLTVDLHTVWVVPYLILISCFMLYDELGISFVAGIAVILLVIPITLCLSRVMKRLQKALMDVKDRRVKLCYEVLAGIKVIKLQAWELSFTKRVMEYRTDELLKFRSYIVTQAISSAVYNGVPSLVAMASFVSYVLLGNALDVSTALTSLALFNVLRFPLFKLPQVVNAIVEASVSVKRLRDFLLDEERVVVGPGSLTAPGILVDRADFSFDAASTPPLQNVSLSLQSGDLVAVVGAVGSGKSTLLQGILGDATCSTGHVFRRGRVAYVSQQPFIQNATLRDNILFGLPFEHWRYERAVAVSCLVDDLAMLPFGDRTEIGEKGINLSGGQRTRVALARAIYQDADIYLFDDVLAAVDSHVGADIFHRCMLDILKDKLVVMVTNNLGVLPHCSRILVLVNGHVAQQGSYADLMQTKLELATMVATFQGGSAIDGDAAPVPFELKGNDVASPRPDADASDSATRAVDALADAAVARRKITLSDAGADDDDAAKDAIVVDAIPTAALMVKEDRSTGQVGWPIYLVWIQACGGLIAALGVLVVYLIAQGMTLCATLWLSLWSNHPQPSDQTFYLSIFVVLNVAYILCLFFRAVSIYLFGLVGAKELFQRLITQILRSPMTFFDTTPLGRIVNRLSKDMYTTDEDIPSSFGSILTASIAATSTIGTIVYVTPLFSVVLVPVGWWYLSAQQFFIATSRELQRLDSISRSPVYALLTETLDGMSTIRAYGVEESFRHRLRNLLDTNQRAYLLNFAVNCWLGLRLEFTGTVIATFAAFFAVWTKPTQAEWFAGLAGVSLSYAFQITRNLNIGVTTLSELETEMVSVERIHAYTTLPSEAALRQSENVAVQPMAAAWPSHGRIVFDNVTLQYRAGLPPVLRQLSFTIEPQEKIGVVGRTGAGKSSLVVALLRLVEVQSGIIYIDGIDVSLLGLHDLREKIAIIPQDPVLFSGTVRSNLDPFDLYDDAALWASLTRSHLDHKVRTLDDVVEERGYNFSVGERQLLCIARALLKNTRILVMDEATASIDATTDASLQATMRVEFACCTVLTIAHRINTILDSSRILVMDQGAVAEFDTPSALLENDSGIFSSLVSHWRDDAPSL</sequence>
<dbReference type="InterPro" id="IPR013932">
    <property type="entry name" value="TATA-bd_TIP120"/>
</dbReference>
<comment type="subcellular location">
    <subcellularLocation>
        <location evidence="1">Vacuole membrane</location>
        <topology evidence="1">Multi-pass membrane protein</topology>
    </subcellularLocation>
</comment>
<dbReference type="GO" id="GO:0005774">
    <property type="term" value="C:vacuolar membrane"/>
    <property type="evidence" value="ECO:0007669"/>
    <property type="project" value="UniProtKB-SubCell"/>
</dbReference>
<protein>
    <submittedName>
        <fullName evidence="17">Uncharacterized protein</fullName>
    </submittedName>
</protein>
<comment type="similarity">
    <text evidence="3">Belongs to the ABC transporter superfamily. ABCC family. Conjugate transporter (TC 3.A.1.208) subfamily.</text>
</comment>
<evidence type="ECO:0000256" key="14">
    <source>
        <dbReference type="SAM" id="Phobius"/>
    </source>
</evidence>
<dbReference type="InterPro" id="IPR011527">
    <property type="entry name" value="ABC1_TM_dom"/>
</dbReference>
<gene>
    <name evidence="17" type="ORF">DYB32_002670</name>
</gene>
<dbReference type="GO" id="GO:0000323">
    <property type="term" value="C:lytic vacuole"/>
    <property type="evidence" value="ECO:0007669"/>
    <property type="project" value="UniProtKB-ARBA"/>
</dbReference>
<dbReference type="PANTHER" id="PTHR24223">
    <property type="entry name" value="ATP-BINDING CASSETTE SUB-FAMILY C"/>
    <property type="match status" value="1"/>
</dbReference>
<dbReference type="InterPro" id="IPR011989">
    <property type="entry name" value="ARM-like"/>
</dbReference>
<dbReference type="InterPro" id="IPR036640">
    <property type="entry name" value="ABC1_TM_sf"/>
</dbReference>
<dbReference type="GO" id="GO:0016887">
    <property type="term" value="F:ATP hydrolysis activity"/>
    <property type="evidence" value="ECO:0007669"/>
    <property type="project" value="InterPro"/>
</dbReference>
<organism evidence="17 18">
    <name type="scientific">Aphanomyces invadans</name>
    <dbReference type="NCBI Taxonomy" id="157072"/>
    <lineage>
        <taxon>Eukaryota</taxon>
        <taxon>Sar</taxon>
        <taxon>Stramenopiles</taxon>
        <taxon>Oomycota</taxon>
        <taxon>Saprolegniomycetes</taxon>
        <taxon>Saprolegniales</taxon>
        <taxon>Verrucalvaceae</taxon>
        <taxon>Aphanomyces</taxon>
    </lineage>
</organism>
<dbReference type="Pfam" id="PF00005">
    <property type="entry name" value="ABC_tran"/>
    <property type="match status" value="2"/>
</dbReference>
<evidence type="ECO:0000256" key="11">
    <source>
        <dbReference type="ARBA" id="ARBA00022989"/>
    </source>
</evidence>
<dbReference type="PROSITE" id="PS00211">
    <property type="entry name" value="ABC_TRANSPORTER_1"/>
    <property type="match status" value="2"/>
</dbReference>
<evidence type="ECO:0000256" key="8">
    <source>
        <dbReference type="ARBA" id="ARBA00022737"/>
    </source>
</evidence>
<keyword evidence="6" id="KW-0926">Vacuole</keyword>
<proteinExistence type="inferred from homology"/>
<keyword evidence="8" id="KW-0677">Repeat</keyword>
<feature type="compositionally biased region" description="Polar residues" evidence="13">
    <location>
        <begin position="1211"/>
        <end position="1225"/>
    </location>
</feature>
<evidence type="ECO:0000256" key="7">
    <source>
        <dbReference type="ARBA" id="ARBA00022692"/>
    </source>
</evidence>
<dbReference type="VEuPathDB" id="FungiDB:H310_10940"/>
<dbReference type="PROSITE" id="PS50929">
    <property type="entry name" value="ABC_TM1F"/>
    <property type="match status" value="2"/>
</dbReference>
<comment type="similarity">
    <text evidence="2">Belongs to the CAND family.</text>
</comment>
<name>A0A3R6ZTI8_9STRA</name>
<feature type="transmembrane region" description="Helical" evidence="14">
    <location>
        <begin position="1944"/>
        <end position="1970"/>
    </location>
</feature>
<dbReference type="InterPro" id="IPR050173">
    <property type="entry name" value="ABC_transporter_C-like"/>
</dbReference>
<dbReference type="Gene3D" id="1.25.10.10">
    <property type="entry name" value="Leucine-rich Repeat Variant"/>
    <property type="match status" value="1"/>
</dbReference>
<dbReference type="SUPFAM" id="SSF90123">
    <property type="entry name" value="ABC transporter transmembrane region"/>
    <property type="match status" value="2"/>
</dbReference>
<evidence type="ECO:0000256" key="5">
    <source>
        <dbReference type="ARBA" id="ARBA00022448"/>
    </source>
</evidence>
<evidence type="ECO:0000256" key="9">
    <source>
        <dbReference type="ARBA" id="ARBA00022741"/>
    </source>
</evidence>
<dbReference type="GO" id="GO:0140359">
    <property type="term" value="F:ABC-type transporter activity"/>
    <property type="evidence" value="ECO:0007669"/>
    <property type="project" value="InterPro"/>
</dbReference>
<evidence type="ECO:0000259" key="15">
    <source>
        <dbReference type="PROSITE" id="PS50893"/>
    </source>
</evidence>
<dbReference type="FunFam" id="1.20.1560.10:FF:000063">
    <property type="entry name" value="Multidrug resistance protein ABC transporter"/>
    <property type="match status" value="1"/>
</dbReference>
<dbReference type="Pfam" id="PF08623">
    <property type="entry name" value="TIP120"/>
    <property type="match status" value="1"/>
</dbReference>
<dbReference type="CDD" id="cd03250">
    <property type="entry name" value="ABCC_MRP_domain1"/>
    <property type="match status" value="1"/>
</dbReference>
<feature type="transmembrane region" description="Helical" evidence="14">
    <location>
        <begin position="2076"/>
        <end position="2095"/>
    </location>
</feature>
<feature type="domain" description="ABC transporter" evidence="15">
    <location>
        <begin position="2268"/>
        <end position="2498"/>
    </location>
</feature>
<feature type="domain" description="ABC transmembrane type-1" evidence="16">
    <location>
        <begin position="1948"/>
        <end position="2227"/>
    </location>
</feature>
<dbReference type="CDD" id="cd18579">
    <property type="entry name" value="ABC_6TM_ABCC_D1"/>
    <property type="match status" value="1"/>
</dbReference>
<dbReference type="FunFam" id="3.40.50.300:FF:000997">
    <property type="entry name" value="Multidrug resistance-associated protein 1"/>
    <property type="match status" value="1"/>
</dbReference>
<dbReference type="CDD" id="cd03244">
    <property type="entry name" value="ABCC_MRP_domain2"/>
    <property type="match status" value="1"/>
</dbReference>
<feature type="non-terminal residue" evidence="17">
    <location>
        <position position="1"/>
    </location>
</feature>
<evidence type="ECO:0000256" key="4">
    <source>
        <dbReference type="ARBA" id="ARBA00011054"/>
    </source>
</evidence>
<dbReference type="SUPFAM" id="SSF48371">
    <property type="entry name" value="ARM repeat"/>
    <property type="match status" value="1"/>
</dbReference>
<dbReference type="InterPro" id="IPR003593">
    <property type="entry name" value="AAA+_ATPase"/>
</dbReference>
<dbReference type="CDD" id="cd18603">
    <property type="entry name" value="ABC_6TM_MRP1_2_3_6_D2_like"/>
    <property type="match status" value="1"/>
</dbReference>
<dbReference type="FunFam" id="3.40.50.300:FF:000610">
    <property type="entry name" value="Multidrug resistance-associated ABC transporter"/>
    <property type="match status" value="1"/>
</dbReference>
<keyword evidence="7 14" id="KW-0812">Transmembrane</keyword>
<dbReference type="InterPro" id="IPR027417">
    <property type="entry name" value="P-loop_NTPase"/>
</dbReference>
<keyword evidence="9" id="KW-0547">Nucleotide-binding</keyword>
<evidence type="ECO:0000256" key="12">
    <source>
        <dbReference type="ARBA" id="ARBA00023136"/>
    </source>
</evidence>
<keyword evidence="10" id="KW-0067">ATP-binding</keyword>
<dbReference type="VEuPathDB" id="FungiDB:H310_10942"/>
<evidence type="ECO:0000256" key="2">
    <source>
        <dbReference type="ARBA" id="ARBA00007657"/>
    </source>
</evidence>
<evidence type="ECO:0000256" key="10">
    <source>
        <dbReference type="ARBA" id="ARBA00022840"/>
    </source>
</evidence>
<keyword evidence="11 14" id="KW-1133">Transmembrane helix</keyword>
<feature type="region of interest" description="Disordered" evidence="13">
    <location>
        <begin position="324"/>
        <end position="353"/>
    </location>
</feature>
<evidence type="ECO:0000256" key="3">
    <source>
        <dbReference type="ARBA" id="ARBA00009726"/>
    </source>
</evidence>
<dbReference type="GO" id="GO:0005524">
    <property type="term" value="F:ATP binding"/>
    <property type="evidence" value="ECO:0007669"/>
    <property type="project" value="UniProtKB-KW"/>
</dbReference>
<dbReference type="Gene3D" id="1.20.1560.10">
    <property type="entry name" value="ABC transporter type 1, transmembrane domain"/>
    <property type="match status" value="2"/>
</dbReference>
<feature type="domain" description="ABC transporter" evidence="15">
    <location>
        <begin position="1618"/>
        <end position="1838"/>
    </location>
</feature>
<dbReference type="InterPro" id="IPR017871">
    <property type="entry name" value="ABC_transporter-like_CS"/>
</dbReference>
<dbReference type="PROSITE" id="PS50893">
    <property type="entry name" value="ABC_TRANSPORTER_2"/>
    <property type="match status" value="2"/>
</dbReference>
<feature type="transmembrane region" description="Helical" evidence="14">
    <location>
        <begin position="1417"/>
        <end position="1439"/>
    </location>
</feature>